<dbReference type="GO" id="GO:0000467">
    <property type="term" value="P:exonucleolytic trimming to generate mature 3'-end of 5.8S rRNA from tricistronic rRNA transcript (SSU-rRNA, 5.8S rRNA, LSU-rRNA)"/>
    <property type="evidence" value="ECO:0007669"/>
    <property type="project" value="TreeGrafter"/>
</dbReference>
<name>A0A9P8L7Q1_9PEZI</name>
<dbReference type="GO" id="GO:0071028">
    <property type="term" value="P:nuclear mRNA surveillance"/>
    <property type="evidence" value="ECO:0007669"/>
    <property type="project" value="TreeGrafter"/>
</dbReference>
<evidence type="ECO:0000256" key="5">
    <source>
        <dbReference type="ARBA" id="ARBA00022835"/>
    </source>
</evidence>
<feature type="non-terminal residue" evidence="7">
    <location>
        <position position="148"/>
    </location>
</feature>
<dbReference type="GO" id="GO:0034473">
    <property type="term" value="P:U1 snRNA 3'-end processing"/>
    <property type="evidence" value="ECO:0007669"/>
    <property type="project" value="TreeGrafter"/>
</dbReference>
<dbReference type="EMBL" id="JAGHQM010001736">
    <property type="protein sequence ID" value="KAH0552864.1"/>
    <property type="molecule type" value="Genomic_DNA"/>
</dbReference>
<comment type="caution">
    <text evidence="7">The sequence shown here is derived from an EMBL/GenBank/DDBJ whole genome shotgun (WGS) entry which is preliminary data.</text>
</comment>
<protein>
    <recommendedName>
        <fullName evidence="6">Ribosomal RNA-processing protein 42</fullName>
    </recommendedName>
</protein>
<accession>A0A9P8L7Q1</accession>
<evidence type="ECO:0000256" key="6">
    <source>
        <dbReference type="ARBA" id="ARBA00042523"/>
    </source>
</evidence>
<dbReference type="GO" id="GO:0005730">
    <property type="term" value="C:nucleolus"/>
    <property type="evidence" value="ECO:0007669"/>
    <property type="project" value="UniProtKB-SubCell"/>
</dbReference>
<dbReference type="GO" id="GO:0000176">
    <property type="term" value="C:nuclear exosome (RNase complex)"/>
    <property type="evidence" value="ECO:0007669"/>
    <property type="project" value="UniProtKB-ARBA"/>
</dbReference>
<dbReference type="GO" id="GO:0034475">
    <property type="term" value="P:U4 snRNA 3'-end processing"/>
    <property type="evidence" value="ECO:0007669"/>
    <property type="project" value="TreeGrafter"/>
</dbReference>
<gene>
    <name evidence="7" type="ORF">GP486_006934</name>
</gene>
<dbReference type="GO" id="GO:0034476">
    <property type="term" value="P:U5 snRNA 3'-end processing"/>
    <property type="evidence" value="ECO:0007669"/>
    <property type="project" value="TreeGrafter"/>
</dbReference>
<dbReference type="InterPro" id="IPR050590">
    <property type="entry name" value="Exosome_comp_Rrp42_subfam"/>
</dbReference>
<dbReference type="Proteomes" id="UP000750711">
    <property type="component" value="Unassembled WGS sequence"/>
</dbReference>
<dbReference type="GO" id="GO:0016075">
    <property type="term" value="P:rRNA catabolic process"/>
    <property type="evidence" value="ECO:0007669"/>
    <property type="project" value="TreeGrafter"/>
</dbReference>
<organism evidence="7 8">
    <name type="scientific">Trichoglossum hirsutum</name>
    <dbReference type="NCBI Taxonomy" id="265104"/>
    <lineage>
        <taxon>Eukaryota</taxon>
        <taxon>Fungi</taxon>
        <taxon>Dikarya</taxon>
        <taxon>Ascomycota</taxon>
        <taxon>Pezizomycotina</taxon>
        <taxon>Geoglossomycetes</taxon>
        <taxon>Geoglossales</taxon>
        <taxon>Geoglossaceae</taxon>
        <taxon>Trichoglossum</taxon>
    </lineage>
</organism>
<keyword evidence="4" id="KW-0963">Cytoplasm</keyword>
<dbReference type="GO" id="GO:0071035">
    <property type="term" value="P:nuclear polyadenylation-dependent rRNA catabolic process"/>
    <property type="evidence" value="ECO:0007669"/>
    <property type="project" value="TreeGrafter"/>
</dbReference>
<evidence type="ECO:0000313" key="7">
    <source>
        <dbReference type="EMBL" id="KAH0552864.1"/>
    </source>
</evidence>
<dbReference type="InterPro" id="IPR027408">
    <property type="entry name" value="PNPase/RNase_PH_dom_sf"/>
</dbReference>
<comment type="similarity">
    <text evidence="3">Belongs to the RNase PH family.</text>
</comment>
<dbReference type="PANTHER" id="PTHR11097:SF8">
    <property type="entry name" value="EXOSOME COMPLEX COMPONENT RRP42"/>
    <property type="match status" value="1"/>
</dbReference>
<keyword evidence="8" id="KW-1185">Reference proteome</keyword>
<reference evidence="7" key="1">
    <citation type="submission" date="2021-03" db="EMBL/GenBank/DDBJ databases">
        <title>Comparative genomics and phylogenomic investigation of the class Geoglossomycetes provide insights into ecological specialization and systematics.</title>
        <authorList>
            <person name="Melie T."/>
            <person name="Pirro S."/>
            <person name="Miller A.N."/>
            <person name="Quandt A."/>
        </authorList>
    </citation>
    <scope>NUCLEOTIDE SEQUENCE</scope>
    <source>
        <strain evidence="7">CAQ_001_2017</strain>
    </source>
</reference>
<dbReference type="SUPFAM" id="SSF54211">
    <property type="entry name" value="Ribosomal protein S5 domain 2-like"/>
    <property type="match status" value="1"/>
</dbReference>
<dbReference type="GO" id="GO:0071038">
    <property type="term" value="P:TRAMP-dependent tRNA surveillance pathway"/>
    <property type="evidence" value="ECO:0007669"/>
    <property type="project" value="TreeGrafter"/>
</dbReference>
<sequence length="148" mass="16137">MPPTLTPPLLSPPELSYIHTSLQQHPPIRADGRTATQFRRLAAETEVLAGANGSARLCFPDGTEAVVGVKAEVERAEQEEEDDETRADPACVHLAVDIPGLRDDDALPVFLAAMLAEPLLASGDLAARLRINRRWHWKLYIDVGGPKL</sequence>
<dbReference type="AlphaFoldDB" id="A0A9P8L7Q1"/>
<keyword evidence="5" id="KW-0271">Exosome</keyword>
<evidence type="ECO:0000256" key="3">
    <source>
        <dbReference type="ARBA" id="ARBA00006678"/>
    </source>
</evidence>
<dbReference type="GO" id="GO:0035925">
    <property type="term" value="F:mRNA 3'-UTR AU-rich region binding"/>
    <property type="evidence" value="ECO:0007669"/>
    <property type="project" value="TreeGrafter"/>
</dbReference>
<dbReference type="PANTHER" id="PTHR11097">
    <property type="entry name" value="EXOSOME COMPLEX EXONUCLEASE RIBOSOMAL RNA PROCESSING PROTEIN"/>
    <property type="match status" value="1"/>
</dbReference>
<evidence type="ECO:0000256" key="1">
    <source>
        <dbReference type="ARBA" id="ARBA00004496"/>
    </source>
</evidence>
<dbReference type="InterPro" id="IPR020568">
    <property type="entry name" value="Ribosomal_Su5_D2-typ_SF"/>
</dbReference>
<evidence type="ECO:0000313" key="8">
    <source>
        <dbReference type="Proteomes" id="UP000750711"/>
    </source>
</evidence>
<evidence type="ECO:0000256" key="4">
    <source>
        <dbReference type="ARBA" id="ARBA00022490"/>
    </source>
</evidence>
<dbReference type="GO" id="GO:0000177">
    <property type="term" value="C:cytoplasmic exosome (RNase complex)"/>
    <property type="evidence" value="ECO:0007669"/>
    <property type="project" value="TreeGrafter"/>
</dbReference>
<dbReference type="Gene3D" id="3.30.230.70">
    <property type="entry name" value="GHMP Kinase, N-terminal domain"/>
    <property type="match status" value="1"/>
</dbReference>
<comment type="subcellular location">
    <subcellularLocation>
        <location evidence="1">Cytoplasm</location>
    </subcellularLocation>
    <subcellularLocation>
        <location evidence="2">Nucleus</location>
        <location evidence="2">Nucleolus</location>
    </subcellularLocation>
</comment>
<evidence type="ECO:0000256" key="2">
    <source>
        <dbReference type="ARBA" id="ARBA00004604"/>
    </source>
</evidence>
<proteinExistence type="inferred from homology"/>